<evidence type="ECO:0000256" key="7">
    <source>
        <dbReference type="ARBA" id="ARBA00023212"/>
    </source>
</evidence>
<dbReference type="STRING" id="45351.A7SNC0"/>
<dbReference type="AlphaFoldDB" id="A7SNC0"/>
<dbReference type="InParanoid" id="A7SNC0"/>
<feature type="compositionally biased region" description="Low complexity" evidence="12">
    <location>
        <begin position="141"/>
        <end position="152"/>
    </location>
</feature>
<feature type="region of interest" description="Disordered" evidence="12">
    <location>
        <begin position="424"/>
        <end position="482"/>
    </location>
</feature>
<dbReference type="OrthoDB" id="10064898at2759"/>
<feature type="compositionally biased region" description="Polar residues" evidence="12">
    <location>
        <begin position="50"/>
        <end position="64"/>
    </location>
</feature>
<feature type="compositionally biased region" description="Polar residues" evidence="12">
    <location>
        <begin position="510"/>
        <end position="521"/>
    </location>
</feature>
<dbReference type="PhylomeDB" id="A7SNC0"/>
<dbReference type="EMBL" id="DS469718">
    <property type="protein sequence ID" value="EDO34826.1"/>
    <property type="molecule type" value="Genomic_DNA"/>
</dbReference>
<proteinExistence type="inferred from homology"/>
<evidence type="ECO:0000256" key="1">
    <source>
        <dbReference type="ARBA" id="ARBA00004114"/>
    </source>
</evidence>
<sequence length="541" mass="59820">MSSDSDNSAPLLPDNDSPGSSVSSSMQREYEELLKYAVVTPRLQLAKSIYEQSQPTKPVQNRELSVNSSSETSSKSESTSSSTTTTTESSQSTYVEEVSKVAREDVAGLPTTPAAPIPVALMGAGSLARNSLLRESSTPVQDQQGGSSNDSSVSERSDTSPGSAMPSPSVDTDLVRMEALLDSWCLDLKRNILAEFAQCKMGLFEMQKHVLLQEKRRHMADKNKLLNEMESQKELLYTYEQTIGHKDSILTNMTSALQRQRDKFELLRNFTSWKLKHNDETRERFASKLAAKHYQHVLKAKSWALWRNMIESKWKHRVEMACQTKSQEVCVKLTEDYEKKLETANHELEKARLEIANLHAERELYEETMKKAFMRGVCALNLEAMTMFREGEEGGGRVNQENQPMQSETDALPRYHAPQPVTVSSGLPVSTSSQTSRATTSIGHPVPYKPNTQTSGRRITVKATGRQELKGPKPTPGLIGHQGSVSSVLIQRHTAENSDASSLPGKHPSGQPSSTAPSGVRTSKRAVPVKTVHTAPLKVVH</sequence>
<comment type="similarity">
    <text evidence="2">Belongs to the POC5 family.</text>
</comment>
<dbReference type="eggNOG" id="ENOG502QUKU">
    <property type="taxonomic scope" value="Eukaryota"/>
</dbReference>
<evidence type="ECO:0000256" key="5">
    <source>
        <dbReference type="ARBA" id="ARBA00022737"/>
    </source>
</evidence>
<feature type="region of interest" description="Disordered" evidence="12">
    <location>
        <begin position="1"/>
        <end position="26"/>
    </location>
</feature>
<feature type="coiled-coil region" evidence="11">
    <location>
        <begin position="334"/>
        <end position="368"/>
    </location>
</feature>
<feature type="region of interest" description="Disordered" evidence="12">
    <location>
        <begin position="50"/>
        <end position="96"/>
    </location>
</feature>
<evidence type="ECO:0000256" key="10">
    <source>
        <dbReference type="ARBA" id="ARBA00049959"/>
    </source>
</evidence>
<feature type="region of interest" description="Disordered" evidence="12">
    <location>
        <begin position="494"/>
        <end position="541"/>
    </location>
</feature>
<comment type="function">
    <text evidence="10">Essential for the assembly of the distal half of centrioles, required for centriole elongation. Acts as a negative regulator of centriole elongation.</text>
</comment>
<feature type="compositionally biased region" description="Low complexity" evidence="12">
    <location>
        <begin position="430"/>
        <end position="441"/>
    </location>
</feature>
<evidence type="ECO:0000256" key="2">
    <source>
        <dbReference type="ARBA" id="ARBA00010411"/>
    </source>
</evidence>
<reference evidence="13 14" key="1">
    <citation type="journal article" date="2007" name="Science">
        <title>Sea anemone genome reveals ancestral eumetazoan gene repertoire and genomic organization.</title>
        <authorList>
            <person name="Putnam N.H."/>
            <person name="Srivastava M."/>
            <person name="Hellsten U."/>
            <person name="Dirks B."/>
            <person name="Chapman J."/>
            <person name="Salamov A."/>
            <person name="Terry A."/>
            <person name="Shapiro H."/>
            <person name="Lindquist E."/>
            <person name="Kapitonov V.V."/>
            <person name="Jurka J."/>
            <person name="Genikhovich G."/>
            <person name="Grigoriev I.V."/>
            <person name="Lucas S.M."/>
            <person name="Steele R.E."/>
            <person name="Finnerty J.R."/>
            <person name="Technau U."/>
            <person name="Martindale M.Q."/>
            <person name="Rokhsar D.S."/>
        </authorList>
    </citation>
    <scope>NUCLEOTIDE SEQUENCE [LARGE SCALE GENOMIC DNA]</scope>
    <source>
        <strain evidence="14">CH2 X CH6</strain>
    </source>
</reference>
<evidence type="ECO:0000256" key="6">
    <source>
        <dbReference type="ARBA" id="ARBA00023054"/>
    </source>
</evidence>
<organism evidence="13 14">
    <name type="scientific">Nematostella vectensis</name>
    <name type="common">Starlet sea anemone</name>
    <dbReference type="NCBI Taxonomy" id="45351"/>
    <lineage>
        <taxon>Eukaryota</taxon>
        <taxon>Metazoa</taxon>
        <taxon>Cnidaria</taxon>
        <taxon>Anthozoa</taxon>
        <taxon>Hexacorallia</taxon>
        <taxon>Actiniaria</taxon>
        <taxon>Edwardsiidae</taxon>
        <taxon>Nematostella</taxon>
    </lineage>
</organism>
<keyword evidence="14" id="KW-1185">Reference proteome</keyword>
<feature type="region of interest" description="Disordered" evidence="12">
    <location>
        <begin position="133"/>
        <end position="170"/>
    </location>
</feature>
<gene>
    <name evidence="13" type="ORF">NEMVEDRAFT_v1g246342</name>
</gene>
<evidence type="ECO:0000256" key="4">
    <source>
        <dbReference type="ARBA" id="ARBA00022490"/>
    </source>
</evidence>
<dbReference type="GO" id="GO:0005814">
    <property type="term" value="C:centriole"/>
    <property type="evidence" value="ECO:0007669"/>
    <property type="project" value="UniProtKB-SubCell"/>
</dbReference>
<evidence type="ECO:0000256" key="9">
    <source>
        <dbReference type="ARBA" id="ARBA00031694"/>
    </source>
</evidence>
<feature type="compositionally biased region" description="Low complexity" evidence="12">
    <location>
        <begin position="65"/>
        <end position="96"/>
    </location>
</feature>
<evidence type="ECO:0000313" key="13">
    <source>
        <dbReference type="EMBL" id="EDO34826.1"/>
    </source>
</evidence>
<evidence type="ECO:0000313" key="14">
    <source>
        <dbReference type="Proteomes" id="UP000001593"/>
    </source>
</evidence>
<keyword evidence="7" id="KW-0206">Cytoskeleton</keyword>
<dbReference type="Proteomes" id="UP000001593">
    <property type="component" value="Unassembled WGS sequence"/>
</dbReference>
<keyword evidence="4" id="KW-0963">Cytoplasm</keyword>
<evidence type="ECO:0000256" key="8">
    <source>
        <dbReference type="ARBA" id="ARBA00023306"/>
    </source>
</evidence>
<keyword evidence="5" id="KW-0677">Repeat</keyword>
<accession>A7SNC0</accession>
<evidence type="ECO:0000256" key="12">
    <source>
        <dbReference type="SAM" id="MobiDB-lite"/>
    </source>
</evidence>
<dbReference type="PANTHER" id="PTHR28618">
    <property type="entry name" value="CENTROSOMAL PROTEIN POC5"/>
    <property type="match status" value="1"/>
</dbReference>
<dbReference type="HOGENOM" id="CLU_035726_0_0_1"/>
<evidence type="ECO:0000256" key="3">
    <source>
        <dbReference type="ARBA" id="ARBA00014910"/>
    </source>
</evidence>
<dbReference type="PANTHER" id="PTHR28618:SF1">
    <property type="entry name" value="CENTROSOMAL PROTEIN POC5"/>
    <property type="match status" value="1"/>
</dbReference>
<evidence type="ECO:0000256" key="11">
    <source>
        <dbReference type="SAM" id="Coils"/>
    </source>
</evidence>
<keyword evidence="6 11" id="KW-0175">Coiled coil</keyword>
<dbReference type="OMA" id="CKMGLFE"/>
<comment type="subcellular location">
    <subcellularLocation>
        <location evidence="1">Cytoplasm</location>
        <location evidence="1">Cytoskeleton</location>
        <location evidence="1">Microtubule organizing center</location>
        <location evidence="1">Centrosome</location>
        <location evidence="1">Centriole</location>
    </subcellularLocation>
</comment>
<keyword evidence="8" id="KW-0131">Cell cycle</keyword>
<dbReference type="InterPro" id="IPR033351">
    <property type="entry name" value="POC5"/>
</dbReference>
<protein>
    <recommendedName>
        <fullName evidence="3">Centrosomal protein POC5</fullName>
    </recommendedName>
    <alternativeName>
        <fullName evidence="9">Protein of centriole 5</fullName>
    </alternativeName>
</protein>
<name>A7SNC0_NEMVE</name>